<dbReference type="SUPFAM" id="SSF51735">
    <property type="entry name" value="NAD(P)-binding Rossmann-fold domains"/>
    <property type="match status" value="1"/>
</dbReference>
<evidence type="ECO:0000313" key="3">
    <source>
        <dbReference type="EMBL" id="QNL43575.1"/>
    </source>
</evidence>
<evidence type="ECO:0000259" key="2">
    <source>
        <dbReference type="Pfam" id="PF22725"/>
    </source>
</evidence>
<dbReference type="Proteomes" id="UP000515960">
    <property type="component" value="Chromosome"/>
</dbReference>
<dbReference type="SUPFAM" id="SSF55347">
    <property type="entry name" value="Glyceraldehyde-3-phosphate dehydrogenase-like, C-terminal domain"/>
    <property type="match status" value="1"/>
</dbReference>
<feature type="domain" description="GFO/IDH/MocA-like oxidoreductase" evidence="2">
    <location>
        <begin position="135"/>
        <end position="256"/>
    </location>
</feature>
<keyword evidence="4" id="KW-1185">Reference proteome</keyword>
<name>A0A7G9B1Z4_9FIRM</name>
<dbReference type="InterPro" id="IPR000683">
    <property type="entry name" value="Gfo/Idh/MocA-like_OxRdtase_N"/>
</dbReference>
<evidence type="ECO:0000259" key="1">
    <source>
        <dbReference type="Pfam" id="PF01408"/>
    </source>
</evidence>
<dbReference type="InterPro" id="IPR036291">
    <property type="entry name" value="NAD(P)-bd_dom_sf"/>
</dbReference>
<protein>
    <submittedName>
        <fullName evidence="3">Gfo/Idh/MocA family oxidoreductase</fullName>
    </submittedName>
</protein>
<dbReference type="Pfam" id="PF01408">
    <property type="entry name" value="GFO_IDH_MocA"/>
    <property type="match status" value="1"/>
</dbReference>
<dbReference type="KEGG" id="ohi:H8790_08785"/>
<dbReference type="PANTHER" id="PTHR43377">
    <property type="entry name" value="BILIVERDIN REDUCTASE A"/>
    <property type="match status" value="1"/>
</dbReference>
<dbReference type="Gene3D" id="3.40.50.720">
    <property type="entry name" value="NAD(P)-binding Rossmann-like Domain"/>
    <property type="match status" value="1"/>
</dbReference>
<sequence>MRAAIIGTGGIAHTHAQSIRSLGHSASLVVGHTLPSAQRFAGEYGCECFTDTLTEEQLKKVDCVHVCAPPERHYELVKLCLESGKHVLCEKPLSLRYEDAKELSALAEAKGVVAAVDFNNRFYPTCTQVRGLVAEMGDPVLIHGHYQQEFNILPCPYSWRYREATRATSEIGSHFIDLMRYLTGLEVEAVSAVFQTLQPEGRVRDGLLYPDGEGEAVTVSNEDTAVVTFRLSGGAVASAVFSEISPGRSNDLSLEILSASRSVSWCSESPYQVVTGEKAKGLTCRTSAFGGGFTDTFTDCFRAFYCAVETGLRDPRLATFRDGAVNTLICSCIAQSAHNGGTFVPVRE</sequence>
<dbReference type="RefSeq" id="WP_187332166.1">
    <property type="nucleotide sequence ID" value="NZ_CP060490.1"/>
</dbReference>
<evidence type="ECO:0000313" key="4">
    <source>
        <dbReference type="Proteomes" id="UP000515960"/>
    </source>
</evidence>
<dbReference type="InterPro" id="IPR055170">
    <property type="entry name" value="GFO_IDH_MocA-like_dom"/>
</dbReference>
<gene>
    <name evidence="3" type="ORF">H8790_08785</name>
</gene>
<feature type="domain" description="Gfo/Idh/MocA-like oxidoreductase N-terminal" evidence="1">
    <location>
        <begin position="1"/>
        <end position="118"/>
    </location>
</feature>
<dbReference type="GO" id="GO:0000166">
    <property type="term" value="F:nucleotide binding"/>
    <property type="evidence" value="ECO:0007669"/>
    <property type="project" value="InterPro"/>
</dbReference>
<dbReference type="Gene3D" id="3.30.360.10">
    <property type="entry name" value="Dihydrodipicolinate Reductase, domain 2"/>
    <property type="match status" value="1"/>
</dbReference>
<dbReference type="InterPro" id="IPR051450">
    <property type="entry name" value="Gfo/Idh/MocA_Oxidoreductases"/>
</dbReference>
<reference evidence="3 4" key="1">
    <citation type="submission" date="2020-08" db="EMBL/GenBank/DDBJ databases">
        <authorList>
            <person name="Liu C."/>
            <person name="Sun Q."/>
        </authorList>
    </citation>
    <scope>NUCLEOTIDE SEQUENCE [LARGE SCALE GENOMIC DNA]</scope>
    <source>
        <strain evidence="3 4">NSJ-62</strain>
    </source>
</reference>
<dbReference type="PANTHER" id="PTHR43377:SF1">
    <property type="entry name" value="BILIVERDIN REDUCTASE A"/>
    <property type="match status" value="1"/>
</dbReference>
<dbReference type="AlphaFoldDB" id="A0A7G9B1Z4"/>
<accession>A0A7G9B1Z4</accession>
<dbReference type="Pfam" id="PF22725">
    <property type="entry name" value="GFO_IDH_MocA_C3"/>
    <property type="match status" value="1"/>
</dbReference>
<proteinExistence type="predicted"/>
<organism evidence="3 4">
    <name type="scientific">Oscillibacter hominis</name>
    <dbReference type="NCBI Taxonomy" id="2763056"/>
    <lineage>
        <taxon>Bacteria</taxon>
        <taxon>Bacillati</taxon>
        <taxon>Bacillota</taxon>
        <taxon>Clostridia</taxon>
        <taxon>Eubacteriales</taxon>
        <taxon>Oscillospiraceae</taxon>
        <taxon>Oscillibacter</taxon>
    </lineage>
</organism>
<dbReference type="EMBL" id="CP060490">
    <property type="protein sequence ID" value="QNL43575.1"/>
    <property type="molecule type" value="Genomic_DNA"/>
</dbReference>